<feature type="region of interest" description="Disordered" evidence="9">
    <location>
        <begin position="746"/>
        <end position="777"/>
    </location>
</feature>
<evidence type="ECO:0000313" key="12">
    <source>
        <dbReference type="Proteomes" id="UP000023152"/>
    </source>
</evidence>
<dbReference type="EMBL" id="ASPP01008657">
    <property type="protein sequence ID" value="ETO25281.1"/>
    <property type="molecule type" value="Genomic_DNA"/>
</dbReference>
<dbReference type="PANTHER" id="PTHR11042">
    <property type="entry name" value="EUKARYOTIC TRANSLATION INITIATION FACTOR 2-ALPHA KINASE EIF2-ALPHA KINASE -RELATED"/>
    <property type="match status" value="1"/>
</dbReference>
<dbReference type="Pfam" id="PF00069">
    <property type="entry name" value="Pkinase"/>
    <property type="match status" value="1"/>
</dbReference>
<feature type="compositionally biased region" description="Low complexity" evidence="9">
    <location>
        <begin position="85"/>
        <end position="101"/>
    </location>
</feature>
<evidence type="ECO:0000256" key="5">
    <source>
        <dbReference type="ARBA" id="ARBA00023193"/>
    </source>
</evidence>
<feature type="coiled-coil region" evidence="8">
    <location>
        <begin position="519"/>
        <end position="546"/>
    </location>
</feature>
<keyword evidence="3" id="KW-0418">Kinase</keyword>
<dbReference type="PROSITE" id="PS50011">
    <property type="entry name" value="PROTEIN_KINASE_DOM"/>
    <property type="match status" value="1"/>
</dbReference>
<dbReference type="GO" id="GO:0017148">
    <property type="term" value="P:negative regulation of translation"/>
    <property type="evidence" value="ECO:0007669"/>
    <property type="project" value="UniProtKB-KW"/>
</dbReference>
<comment type="similarity">
    <text evidence="6">Belongs to the protein kinase superfamily. Ser/Thr protein kinase family. GCN2 subfamily.</text>
</comment>
<dbReference type="SMART" id="SM00220">
    <property type="entry name" value="S_TKc"/>
    <property type="match status" value="1"/>
</dbReference>
<gene>
    <name evidence="11" type="ORF">RFI_11857</name>
</gene>
<feature type="compositionally biased region" description="Basic and acidic residues" evidence="9">
    <location>
        <begin position="746"/>
        <end position="760"/>
    </location>
</feature>
<proteinExistence type="inferred from homology"/>
<dbReference type="InterPro" id="IPR000719">
    <property type="entry name" value="Prot_kinase_dom"/>
</dbReference>
<feature type="compositionally biased region" description="Basic and acidic residues" evidence="9">
    <location>
        <begin position="591"/>
        <end position="631"/>
    </location>
</feature>
<keyword evidence="8" id="KW-0175">Coiled coil</keyword>
<dbReference type="InterPro" id="IPR011009">
    <property type="entry name" value="Kinase-like_dom_sf"/>
</dbReference>
<reference evidence="11 12" key="1">
    <citation type="journal article" date="2013" name="Curr. Biol.">
        <title>The Genome of the Foraminiferan Reticulomyxa filosa.</title>
        <authorList>
            <person name="Glockner G."/>
            <person name="Hulsmann N."/>
            <person name="Schleicher M."/>
            <person name="Noegel A.A."/>
            <person name="Eichinger L."/>
            <person name="Gallinger C."/>
            <person name="Pawlowski J."/>
            <person name="Sierra R."/>
            <person name="Euteneuer U."/>
            <person name="Pillet L."/>
            <person name="Moustafa A."/>
            <person name="Platzer M."/>
            <person name="Groth M."/>
            <person name="Szafranski K."/>
            <person name="Schliwa M."/>
        </authorList>
    </citation>
    <scope>NUCLEOTIDE SEQUENCE [LARGE SCALE GENOMIC DNA]</scope>
</reference>
<evidence type="ECO:0000256" key="1">
    <source>
        <dbReference type="ARBA" id="ARBA00022679"/>
    </source>
</evidence>
<dbReference type="InterPro" id="IPR050339">
    <property type="entry name" value="CC_SR_Kinase"/>
</dbReference>
<dbReference type="GO" id="GO:0004672">
    <property type="term" value="F:protein kinase activity"/>
    <property type="evidence" value="ECO:0007669"/>
    <property type="project" value="InterPro"/>
</dbReference>
<name>X6NH21_RETFI</name>
<accession>X6NH21</accession>
<feature type="compositionally biased region" description="Low complexity" evidence="9">
    <location>
        <begin position="305"/>
        <end position="314"/>
    </location>
</feature>
<keyword evidence="4 7" id="KW-0067">ATP-binding</keyword>
<comment type="caution">
    <text evidence="11">The sequence shown here is derived from an EMBL/GenBank/DDBJ whole genome shotgun (WGS) entry which is preliminary data.</text>
</comment>
<dbReference type="AlphaFoldDB" id="X6NH21"/>
<keyword evidence="12" id="KW-1185">Reference proteome</keyword>
<dbReference type="SUPFAM" id="SSF56112">
    <property type="entry name" value="Protein kinase-like (PK-like)"/>
    <property type="match status" value="1"/>
</dbReference>
<dbReference type="OrthoDB" id="5337378at2759"/>
<dbReference type="PROSITE" id="PS00108">
    <property type="entry name" value="PROTEIN_KINASE_ST"/>
    <property type="match status" value="1"/>
</dbReference>
<evidence type="ECO:0000256" key="2">
    <source>
        <dbReference type="ARBA" id="ARBA00022741"/>
    </source>
</evidence>
<dbReference type="Gene3D" id="3.30.200.20">
    <property type="entry name" value="Phosphorylase Kinase, domain 1"/>
    <property type="match status" value="1"/>
</dbReference>
<keyword evidence="1" id="KW-0808">Transferase</keyword>
<dbReference type="Gene3D" id="1.10.510.10">
    <property type="entry name" value="Transferase(Phosphotransferase) domain 1"/>
    <property type="match status" value="1"/>
</dbReference>
<evidence type="ECO:0000256" key="9">
    <source>
        <dbReference type="SAM" id="MobiDB-lite"/>
    </source>
</evidence>
<dbReference type="PROSITE" id="PS00107">
    <property type="entry name" value="PROTEIN_KINASE_ATP"/>
    <property type="match status" value="1"/>
</dbReference>
<protein>
    <recommendedName>
        <fullName evidence="10">Protein kinase domain-containing protein</fullName>
    </recommendedName>
</protein>
<dbReference type="GO" id="GO:0005737">
    <property type="term" value="C:cytoplasm"/>
    <property type="evidence" value="ECO:0007669"/>
    <property type="project" value="TreeGrafter"/>
</dbReference>
<dbReference type="PANTHER" id="PTHR11042:SF190">
    <property type="entry name" value="MITOSIS INHIBITOR PROTEIN KINASE MIK1"/>
    <property type="match status" value="1"/>
</dbReference>
<evidence type="ECO:0000256" key="4">
    <source>
        <dbReference type="ARBA" id="ARBA00022840"/>
    </source>
</evidence>
<dbReference type="InterPro" id="IPR017441">
    <property type="entry name" value="Protein_kinase_ATP_BS"/>
</dbReference>
<organism evidence="11 12">
    <name type="scientific">Reticulomyxa filosa</name>
    <dbReference type="NCBI Taxonomy" id="46433"/>
    <lineage>
        <taxon>Eukaryota</taxon>
        <taxon>Sar</taxon>
        <taxon>Rhizaria</taxon>
        <taxon>Retaria</taxon>
        <taxon>Foraminifera</taxon>
        <taxon>Monothalamids</taxon>
        <taxon>Reticulomyxidae</taxon>
        <taxon>Reticulomyxa</taxon>
    </lineage>
</organism>
<sequence length="777" mass="89147">MEMMDINFPTPNLDALEKNSQIRERSHILDSRSRRTNISSLGLAAQATPMKQHNTAPRTGRTKETNSITKTKFAPKAKKRLEAANNSNSNSSNNSDSRSQSPATELRGCFLQDESANLENKSYFSRRYKSYGVVGTGSFGIVYKCKCKEDGEIYAVKQSRKPLVSRQQKQMSLKEIEIIEKLFWGGGEEEEGRMTTHAHLVTYYESWIEDQRLFLSQEYFPHGTLKDMVTFNPCLDSEQILVCLLHMASGLRFIHKHNIVHLDLKPENVFISSERRLKIGDFGIAYELLPSEANNSNDEEKDNDNSNNNNNNNNNHHHRHQRREHDHNEHKRILLFEGGDSVYISPELVLEDMCVDTSQNISCAADIFSLGIMLFELLCDVNAPANGPQWNQLRNDQLDGFFFSCDDHQRTHWPELYQLCKSMLSRQSCKRPCSTQLWNELLRIANLRHISGWSRMLDTLCHEQDPLPPIPNITLPPPMHVIDRKHSEDASGGGSDDTFAFASASWFAEKCGDIRTLFCDDHDIEMKHAREEEKEKEKENADYVATHCCLDESLTQTQTPLFNNGQPVLLKPSQSLHVPDDALLSHLHAGQEREQGQRQGYERQGSHVDCKEYSHPRYDSDSLGKNAEDSTTRTSLSYKWKPLQLQFDCSWTDDVMNTSEDQKNPLSFEVEQRVSSIFLKREDELRNADSAKNTTIVKRHSHNKQEGFVLPDMTTSCLDDEKALESPRSIWTDSREDMDSIKKRLFQDSFETSEHDNDDQKSDDDSDDSCVPRKIHF</sequence>
<feature type="region of interest" description="Disordered" evidence="9">
    <location>
        <begin position="25"/>
        <end position="104"/>
    </location>
</feature>
<feature type="binding site" evidence="7">
    <location>
        <position position="157"/>
    </location>
    <ligand>
        <name>ATP</name>
        <dbReference type="ChEBI" id="CHEBI:30616"/>
    </ligand>
</feature>
<dbReference type="Proteomes" id="UP000023152">
    <property type="component" value="Unassembled WGS sequence"/>
</dbReference>
<evidence type="ECO:0000256" key="7">
    <source>
        <dbReference type="PROSITE-ProRule" id="PRU10141"/>
    </source>
</evidence>
<evidence type="ECO:0000313" key="11">
    <source>
        <dbReference type="EMBL" id="ETO25281.1"/>
    </source>
</evidence>
<dbReference type="GO" id="GO:0110031">
    <property type="term" value="P:negative regulation of G2/MI transition of meiotic cell cycle"/>
    <property type="evidence" value="ECO:0007669"/>
    <property type="project" value="TreeGrafter"/>
</dbReference>
<feature type="region of interest" description="Disordered" evidence="9">
    <location>
        <begin position="591"/>
        <end position="634"/>
    </location>
</feature>
<dbReference type="GO" id="GO:0005634">
    <property type="term" value="C:nucleus"/>
    <property type="evidence" value="ECO:0007669"/>
    <property type="project" value="TreeGrafter"/>
</dbReference>
<dbReference type="GO" id="GO:0005524">
    <property type="term" value="F:ATP binding"/>
    <property type="evidence" value="ECO:0007669"/>
    <property type="project" value="UniProtKB-UniRule"/>
</dbReference>
<dbReference type="InterPro" id="IPR008271">
    <property type="entry name" value="Ser/Thr_kinase_AS"/>
</dbReference>
<keyword evidence="2 7" id="KW-0547">Nucleotide-binding</keyword>
<keyword evidence="5" id="KW-0652">Protein synthesis inhibitor</keyword>
<feature type="region of interest" description="Disordered" evidence="9">
    <location>
        <begin position="293"/>
        <end position="328"/>
    </location>
</feature>
<evidence type="ECO:0000256" key="6">
    <source>
        <dbReference type="ARBA" id="ARBA00037982"/>
    </source>
</evidence>
<feature type="domain" description="Protein kinase" evidence="10">
    <location>
        <begin position="128"/>
        <end position="442"/>
    </location>
</feature>
<evidence type="ECO:0000256" key="3">
    <source>
        <dbReference type="ARBA" id="ARBA00022777"/>
    </source>
</evidence>
<evidence type="ECO:0000256" key="8">
    <source>
        <dbReference type="SAM" id="Coils"/>
    </source>
</evidence>
<evidence type="ECO:0000259" key="10">
    <source>
        <dbReference type="PROSITE" id="PS50011"/>
    </source>
</evidence>